<evidence type="ECO:0000256" key="5">
    <source>
        <dbReference type="SAM" id="MobiDB-lite"/>
    </source>
</evidence>
<dbReference type="SMART" id="SM01381">
    <property type="entry name" value="7TM_GPCR_Srsx"/>
    <property type="match status" value="1"/>
</dbReference>
<dbReference type="Pfam" id="PF10320">
    <property type="entry name" value="7TM_GPCR_Srsx"/>
    <property type="match status" value="1"/>
</dbReference>
<comment type="subcellular location">
    <subcellularLocation>
        <location evidence="1">Membrane</location>
    </subcellularLocation>
</comment>
<feature type="transmembrane region" description="Helical" evidence="6">
    <location>
        <begin position="20"/>
        <end position="50"/>
    </location>
</feature>
<feature type="transmembrane region" description="Helical" evidence="6">
    <location>
        <begin position="137"/>
        <end position="160"/>
    </location>
</feature>
<evidence type="ECO:0000256" key="3">
    <source>
        <dbReference type="ARBA" id="ARBA00022989"/>
    </source>
</evidence>
<reference evidence="8" key="1">
    <citation type="journal article" date="2013" name="Genetics">
        <title>The draft genome and transcriptome of Panagrellus redivivus are shaped by the harsh demands of a free-living lifestyle.</title>
        <authorList>
            <person name="Srinivasan J."/>
            <person name="Dillman A.R."/>
            <person name="Macchietto M.G."/>
            <person name="Heikkinen L."/>
            <person name="Lakso M."/>
            <person name="Fracchia K.M."/>
            <person name="Antoshechkin I."/>
            <person name="Mortazavi A."/>
            <person name="Wong G."/>
            <person name="Sternberg P.W."/>
        </authorList>
    </citation>
    <scope>NUCLEOTIDE SEQUENCE [LARGE SCALE GENOMIC DNA]</scope>
    <source>
        <strain evidence="8">MT8872</strain>
    </source>
</reference>
<feature type="compositionally biased region" description="Polar residues" evidence="5">
    <location>
        <begin position="315"/>
        <end position="332"/>
    </location>
</feature>
<keyword evidence="3 6" id="KW-1133">Transmembrane helix</keyword>
<evidence type="ECO:0000259" key="7">
    <source>
        <dbReference type="PROSITE" id="PS50262"/>
    </source>
</evidence>
<dbReference type="PROSITE" id="PS50262">
    <property type="entry name" value="G_PROTEIN_RECEP_F1_2"/>
    <property type="match status" value="1"/>
</dbReference>
<dbReference type="WBParaSite" id="Pan_g21079.t1">
    <property type="protein sequence ID" value="Pan_g21079.t1"/>
    <property type="gene ID" value="Pan_g21079"/>
</dbReference>
<keyword evidence="4 6" id="KW-0472">Membrane</keyword>
<dbReference type="Gene3D" id="1.20.1070.10">
    <property type="entry name" value="Rhodopsin 7-helix transmembrane proteins"/>
    <property type="match status" value="1"/>
</dbReference>
<dbReference type="PANTHER" id="PTHR23360:SF5">
    <property type="entry name" value="G-PROTEIN COUPLED RECEPTORS FAMILY 1 PROFILE DOMAIN-CONTAINING PROTEIN"/>
    <property type="match status" value="1"/>
</dbReference>
<dbReference type="InterPro" id="IPR000276">
    <property type="entry name" value="GPCR_Rhodpsn"/>
</dbReference>
<dbReference type="AlphaFoldDB" id="A0A7E4VI34"/>
<feature type="transmembrane region" description="Helical" evidence="6">
    <location>
        <begin position="97"/>
        <end position="116"/>
    </location>
</feature>
<feature type="transmembrane region" description="Helical" evidence="6">
    <location>
        <begin position="225"/>
        <end position="249"/>
    </location>
</feature>
<dbReference type="Proteomes" id="UP000492821">
    <property type="component" value="Unassembled WGS sequence"/>
</dbReference>
<keyword evidence="8" id="KW-1185">Reference proteome</keyword>
<evidence type="ECO:0000313" key="9">
    <source>
        <dbReference type="WBParaSite" id="Pan_g21079.t1"/>
    </source>
</evidence>
<evidence type="ECO:0000256" key="2">
    <source>
        <dbReference type="ARBA" id="ARBA00022692"/>
    </source>
</evidence>
<proteinExistence type="predicted"/>
<evidence type="ECO:0000256" key="6">
    <source>
        <dbReference type="SAM" id="Phobius"/>
    </source>
</evidence>
<dbReference type="SUPFAM" id="SSF81321">
    <property type="entry name" value="Family A G protein-coupled receptor-like"/>
    <property type="match status" value="1"/>
</dbReference>
<dbReference type="PANTHER" id="PTHR23360">
    <property type="entry name" value="G-PROTEIN COUPLED RECEPTORS FAMILY 1 PROFILE DOMAIN-CONTAINING PROTEIN-RELATED"/>
    <property type="match status" value="1"/>
</dbReference>
<feature type="transmembrane region" description="Helical" evidence="6">
    <location>
        <begin position="186"/>
        <end position="204"/>
    </location>
</feature>
<dbReference type="GO" id="GO:0016020">
    <property type="term" value="C:membrane"/>
    <property type="evidence" value="ECO:0007669"/>
    <property type="project" value="UniProtKB-SubCell"/>
</dbReference>
<name>A0A7E4VI34_PANRE</name>
<accession>A0A7E4VI34</accession>
<dbReference type="InterPro" id="IPR017452">
    <property type="entry name" value="GPCR_Rhodpsn_7TM"/>
</dbReference>
<feature type="transmembrane region" description="Helical" evidence="6">
    <location>
        <begin position="255"/>
        <end position="279"/>
    </location>
</feature>
<organism evidence="8 9">
    <name type="scientific">Panagrellus redivivus</name>
    <name type="common">Microworm</name>
    <dbReference type="NCBI Taxonomy" id="6233"/>
    <lineage>
        <taxon>Eukaryota</taxon>
        <taxon>Metazoa</taxon>
        <taxon>Ecdysozoa</taxon>
        <taxon>Nematoda</taxon>
        <taxon>Chromadorea</taxon>
        <taxon>Rhabditida</taxon>
        <taxon>Tylenchina</taxon>
        <taxon>Panagrolaimomorpha</taxon>
        <taxon>Panagrolaimoidea</taxon>
        <taxon>Panagrolaimidae</taxon>
        <taxon>Panagrellus</taxon>
    </lineage>
</organism>
<evidence type="ECO:0000256" key="4">
    <source>
        <dbReference type="ARBA" id="ARBA00023136"/>
    </source>
</evidence>
<reference evidence="9" key="2">
    <citation type="submission" date="2020-10" db="UniProtKB">
        <authorList>
            <consortium name="WormBaseParasite"/>
        </authorList>
    </citation>
    <scope>IDENTIFICATION</scope>
</reference>
<feature type="transmembrane region" description="Helical" evidence="6">
    <location>
        <begin position="375"/>
        <end position="400"/>
    </location>
</feature>
<protein>
    <submittedName>
        <fullName evidence="9">G_PROTEIN_RECEP_F1_2 domain-containing protein</fullName>
    </submittedName>
</protein>
<sequence>MDNSKFDLDTFFTLHRDHRLMIPALIALCIILTLDVIGITTNFFVVFVTFRSSRLRNTTNYFICLSCIFDSLHVLAHFYLGYVVVTGSNFEGLQGCLYKVTLPLIGLNMGVALIVMTSFDRLLSVLLPNIHASMHKGIYIGGVLTVCASYTAYILGISYLNAAENPDLEVICLIVEAMHGHPSTTWAATTCGSTLIAVFNYVIIGVCIKLKIGKSETTERLYKSLTILTVLMMSSWFISCLTMVVIAALNGSESMVFYAPLCTGITINVACGANFFVLFKFSSEYRSSIKSQAAKWGLMSGPSKIGPITVPSTSQIHKQHQSGPSHGKNSAPGSIDNAPQGPRRCHPMGKRSSYTKTRTRKEKALRYVLRRRPCVFILFIEIAFLLIFTAICIICSVQYVRLRRQHLILKAEDDLLRRMGSHITFAHCDYEAVEDFNTDFCETRIREESYAYRHFALAEDETQQTCIDRQEQVVCHEELDNKDGPATWVFSFEEDAQALLNQCPGLLKTSMPYAKFNENQTAFIPNNVRLAQYKGKYVLAQELVSRCPHCSVRTRQFLVPLIVNGKPDPKCYVKLKTLQKGWPAMAEQCDDVNIILHASDECEEAAMSTLM</sequence>
<feature type="domain" description="G-protein coupled receptors family 1 profile" evidence="7">
    <location>
        <begin position="41"/>
        <end position="128"/>
    </location>
</feature>
<feature type="transmembrane region" description="Helical" evidence="6">
    <location>
        <begin position="62"/>
        <end position="85"/>
    </location>
</feature>
<evidence type="ECO:0000256" key="1">
    <source>
        <dbReference type="ARBA" id="ARBA00004370"/>
    </source>
</evidence>
<dbReference type="GO" id="GO:0004930">
    <property type="term" value="F:G protein-coupled receptor activity"/>
    <property type="evidence" value="ECO:0007669"/>
    <property type="project" value="InterPro"/>
</dbReference>
<dbReference type="InterPro" id="IPR047130">
    <property type="entry name" value="7TM_GPCR_Srsx_nematod"/>
</dbReference>
<feature type="region of interest" description="Disordered" evidence="5">
    <location>
        <begin position="315"/>
        <end position="357"/>
    </location>
</feature>
<evidence type="ECO:0000313" key="8">
    <source>
        <dbReference type="Proteomes" id="UP000492821"/>
    </source>
</evidence>
<dbReference type="InterPro" id="IPR019424">
    <property type="entry name" value="7TM_GPCR_Srsx"/>
</dbReference>
<keyword evidence="2 6" id="KW-0812">Transmembrane</keyword>